<organism evidence="1 2">
    <name type="scientific">Desulfosarcina ovata subsp. sediminis</name>
    <dbReference type="NCBI Taxonomy" id="885957"/>
    <lineage>
        <taxon>Bacteria</taxon>
        <taxon>Pseudomonadati</taxon>
        <taxon>Thermodesulfobacteriota</taxon>
        <taxon>Desulfobacteria</taxon>
        <taxon>Desulfobacterales</taxon>
        <taxon>Desulfosarcinaceae</taxon>
        <taxon>Desulfosarcina</taxon>
    </lineage>
</organism>
<proteinExistence type="predicted"/>
<name>A0A5K7ZTQ8_9BACT</name>
<sequence>MKNYKEEIKLRLLTGQGNFNADLAHEENEEFDIEIARYCSRCLSDKELMVFFYLFRCEDSYASTCSKINRCKDRNYPVNTIVKYGRRAIDRMVDQIHKDKGKRLSAWIDRHRKWKPEDN</sequence>
<gene>
    <name evidence="1" type="ORF">DSCO28_41690</name>
</gene>
<accession>A0A5K7ZTQ8</accession>
<dbReference type="RefSeq" id="WP_155323768.1">
    <property type="nucleotide sequence ID" value="NZ_AP021876.1"/>
</dbReference>
<dbReference type="EMBL" id="AP021876">
    <property type="protein sequence ID" value="BBO83603.1"/>
    <property type="molecule type" value="Genomic_DNA"/>
</dbReference>
<dbReference type="KEGG" id="dov:DSCO28_41690"/>
<protein>
    <submittedName>
        <fullName evidence="1">Uncharacterized protein</fullName>
    </submittedName>
</protein>
<dbReference type="AlphaFoldDB" id="A0A5K7ZTQ8"/>
<reference evidence="1 2" key="1">
    <citation type="submission" date="2019-11" db="EMBL/GenBank/DDBJ databases">
        <title>Comparative genomics of hydrocarbon-degrading Desulfosarcina strains.</title>
        <authorList>
            <person name="Watanabe M."/>
            <person name="Kojima H."/>
            <person name="Fukui M."/>
        </authorList>
    </citation>
    <scope>NUCLEOTIDE SEQUENCE [LARGE SCALE GENOMIC DNA]</scope>
    <source>
        <strain evidence="1 2">28bB2T</strain>
    </source>
</reference>
<dbReference type="Proteomes" id="UP000425960">
    <property type="component" value="Chromosome"/>
</dbReference>
<evidence type="ECO:0000313" key="1">
    <source>
        <dbReference type="EMBL" id="BBO83603.1"/>
    </source>
</evidence>
<evidence type="ECO:0000313" key="2">
    <source>
        <dbReference type="Proteomes" id="UP000425960"/>
    </source>
</evidence>